<feature type="compositionally biased region" description="Basic and acidic residues" evidence="1">
    <location>
        <begin position="71"/>
        <end position="84"/>
    </location>
</feature>
<feature type="signal peptide" evidence="2">
    <location>
        <begin position="1"/>
        <end position="20"/>
    </location>
</feature>
<dbReference type="WBParaSite" id="TCONS_00003554.p1">
    <property type="protein sequence ID" value="TCONS_00003554.p1"/>
    <property type="gene ID" value="XLOC_003289"/>
</dbReference>
<evidence type="ECO:0000256" key="2">
    <source>
        <dbReference type="SAM" id="SignalP"/>
    </source>
</evidence>
<proteinExistence type="predicted"/>
<keyword evidence="2" id="KW-0732">Signal</keyword>
<dbReference type="Proteomes" id="UP000035681">
    <property type="component" value="Unplaced"/>
</dbReference>
<organism evidence="4">
    <name type="scientific">Strongyloides stercoralis</name>
    <name type="common">Threadworm</name>
    <dbReference type="NCBI Taxonomy" id="6248"/>
    <lineage>
        <taxon>Eukaryota</taxon>
        <taxon>Metazoa</taxon>
        <taxon>Ecdysozoa</taxon>
        <taxon>Nematoda</taxon>
        <taxon>Chromadorea</taxon>
        <taxon>Rhabditida</taxon>
        <taxon>Tylenchina</taxon>
        <taxon>Panagrolaimomorpha</taxon>
        <taxon>Strongyloidoidea</taxon>
        <taxon>Strongyloididae</taxon>
        <taxon>Strongyloides</taxon>
    </lineage>
</organism>
<name>A0A0K0EA23_STRER</name>
<feature type="region of interest" description="Disordered" evidence="1">
    <location>
        <begin position="24"/>
        <end position="124"/>
    </location>
</feature>
<reference evidence="4" key="1">
    <citation type="submission" date="2015-08" db="UniProtKB">
        <authorList>
            <consortium name="WormBaseParasite"/>
        </authorList>
    </citation>
    <scope>IDENTIFICATION</scope>
</reference>
<feature type="chain" id="PRO_5005327836" evidence="2">
    <location>
        <begin position="21"/>
        <end position="157"/>
    </location>
</feature>
<accession>A0A0K0EA23</accession>
<evidence type="ECO:0000313" key="4">
    <source>
        <dbReference type="WBParaSite" id="SSTP_0000635400.1"/>
    </source>
</evidence>
<protein>
    <submittedName>
        <fullName evidence="4 5">Uncharacterized protein</fullName>
    </submittedName>
</protein>
<feature type="compositionally biased region" description="Polar residues" evidence="1">
    <location>
        <begin position="85"/>
        <end position="95"/>
    </location>
</feature>
<keyword evidence="3" id="KW-1185">Reference proteome</keyword>
<evidence type="ECO:0000256" key="1">
    <source>
        <dbReference type="SAM" id="MobiDB-lite"/>
    </source>
</evidence>
<evidence type="ECO:0000313" key="3">
    <source>
        <dbReference type="Proteomes" id="UP000035681"/>
    </source>
</evidence>
<evidence type="ECO:0000313" key="5">
    <source>
        <dbReference type="WBParaSite" id="TCONS_00003554.p1"/>
    </source>
</evidence>
<dbReference type="WBParaSite" id="SSTP_0000635400.1">
    <property type="protein sequence ID" value="SSTP_0000635400.1"/>
    <property type="gene ID" value="SSTP_0000635400"/>
</dbReference>
<sequence>MLHFLVFLLFNSFFILHTCGNSNKNKDSCKKKSSTKGSSVGNSELAKKTTLPGKAGSVLGTETGATTKTSIDGKEKNANLKSKENNNQNDPNKAPSNEKLNKIDGDNLQNSKLMPLDDATTKNGNINTFKKIIDTPQSIFNGPPTTKDNEVASKFMV</sequence>
<dbReference type="AlphaFoldDB" id="A0A0K0EA23"/>